<reference evidence="2 3" key="1">
    <citation type="submission" date="2020-04" db="EMBL/GenBank/DDBJ databases">
        <authorList>
            <person name="Klaysubun C."/>
            <person name="Duangmal K."/>
            <person name="Lipun K."/>
        </authorList>
    </citation>
    <scope>NUCLEOTIDE SEQUENCE [LARGE SCALE GENOMIC DNA]</scope>
    <source>
        <strain evidence="2 3">DSM 45300</strain>
    </source>
</reference>
<comment type="caution">
    <text evidence="2">The sequence shown here is derived from an EMBL/GenBank/DDBJ whole genome shotgun (WGS) entry which is preliminary data.</text>
</comment>
<dbReference type="GO" id="GO:0004497">
    <property type="term" value="F:monooxygenase activity"/>
    <property type="evidence" value="ECO:0007669"/>
    <property type="project" value="UniProtKB-KW"/>
</dbReference>
<keyword evidence="3" id="KW-1185">Reference proteome</keyword>
<evidence type="ECO:0000313" key="2">
    <source>
        <dbReference type="EMBL" id="NMH90174.1"/>
    </source>
</evidence>
<dbReference type="RefSeq" id="WP_169409672.1">
    <property type="nucleotide sequence ID" value="NZ_JAAXKZ010000002.1"/>
</dbReference>
<dbReference type="PROSITE" id="PS51725">
    <property type="entry name" value="ABM"/>
    <property type="match status" value="1"/>
</dbReference>
<gene>
    <name evidence="2" type="ORF">HF519_00890</name>
</gene>
<dbReference type="InterPro" id="IPR007138">
    <property type="entry name" value="ABM_dom"/>
</dbReference>
<dbReference type="Proteomes" id="UP000586918">
    <property type="component" value="Unassembled WGS sequence"/>
</dbReference>
<dbReference type="AlphaFoldDB" id="A0A848DAZ3"/>
<dbReference type="EMBL" id="JAAXKZ010000002">
    <property type="protein sequence ID" value="NMH90174.1"/>
    <property type="molecule type" value="Genomic_DNA"/>
</dbReference>
<organism evidence="2 3">
    <name type="scientific">Pseudonocardia bannensis</name>
    <dbReference type="NCBI Taxonomy" id="630973"/>
    <lineage>
        <taxon>Bacteria</taxon>
        <taxon>Bacillati</taxon>
        <taxon>Actinomycetota</taxon>
        <taxon>Actinomycetes</taxon>
        <taxon>Pseudonocardiales</taxon>
        <taxon>Pseudonocardiaceae</taxon>
        <taxon>Pseudonocardia</taxon>
    </lineage>
</organism>
<dbReference type="InterPro" id="IPR011008">
    <property type="entry name" value="Dimeric_a/b-barrel"/>
</dbReference>
<keyword evidence="2" id="KW-0560">Oxidoreductase</keyword>
<protein>
    <submittedName>
        <fullName evidence="2">Antibiotic biosynthesis monooxygenase</fullName>
    </submittedName>
</protein>
<accession>A0A848DAZ3</accession>
<keyword evidence="2" id="KW-0503">Monooxygenase</keyword>
<evidence type="ECO:0000313" key="3">
    <source>
        <dbReference type="Proteomes" id="UP000586918"/>
    </source>
</evidence>
<feature type="domain" description="ABM" evidence="1">
    <location>
        <begin position="8"/>
        <end position="97"/>
    </location>
</feature>
<dbReference type="Pfam" id="PF03992">
    <property type="entry name" value="ABM"/>
    <property type="match status" value="1"/>
</dbReference>
<dbReference type="Gene3D" id="3.30.70.100">
    <property type="match status" value="1"/>
</dbReference>
<name>A0A848DAZ3_9PSEU</name>
<sequence length="106" mass="11292">MTQREGRIGRYVRMVAQPGQGDALAEQLLHVADGLRDVPGCELYIINREPDEADTVWVTEVWTSQEASDAALSQDLGDAGIGRVLSLLAGPPDLIDLAPVGGPGLR</sequence>
<evidence type="ECO:0000259" key="1">
    <source>
        <dbReference type="PROSITE" id="PS51725"/>
    </source>
</evidence>
<dbReference type="SUPFAM" id="SSF54909">
    <property type="entry name" value="Dimeric alpha+beta barrel"/>
    <property type="match status" value="1"/>
</dbReference>
<proteinExistence type="predicted"/>